<name>A4TVK1_9PROT</name>
<reference evidence="2" key="1">
    <citation type="journal article" date="2007" name="J. Bacteriol.">
        <title>Comparative genome analysis of four magnetotactic bacteria reveals a complex set of group-specific genes implicated in magnetosome biomineralization and function.</title>
        <authorList>
            <person name="Richter M."/>
            <person name="Kube M."/>
            <person name="Bazylinski D.A."/>
            <person name="Lombardot T."/>
            <person name="Gloeckner F.O."/>
            <person name="Reinhardt R."/>
            <person name="Schueler D."/>
        </authorList>
    </citation>
    <scope>NUCLEOTIDE SEQUENCE</scope>
    <source>
        <strain evidence="2">MSR-1</strain>
    </source>
</reference>
<dbReference type="RefSeq" id="WP_024081874.1">
    <property type="nucleotide sequence ID" value="NZ_CP027527.1"/>
</dbReference>
<protein>
    <submittedName>
        <fullName evidence="2">Permeases of the major facilitator superfamily</fullName>
    </submittedName>
</protein>
<dbReference type="AlphaFoldDB" id="A4TVK1"/>
<dbReference type="EMBL" id="CU459003">
    <property type="protein sequence ID" value="CAM74658.1"/>
    <property type="molecule type" value="Genomic_DNA"/>
</dbReference>
<feature type="transmembrane region" description="Helical" evidence="1">
    <location>
        <begin position="121"/>
        <end position="139"/>
    </location>
</feature>
<gene>
    <name evidence="2" type="ORF">MGR_1884</name>
</gene>
<proteinExistence type="predicted"/>
<keyword evidence="1" id="KW-0812">Transmembrane</keyword>
<accession>A4TVK1</accession>
<sequence length="173" mass="18808">MSTDLVYVTVASSFSQEVFRRIRPVIPRERWPLDAMSVTFTSDPSGLFLRASFDESDLPASYAQQAVNAIAHAGVDLVVKSPFAGMAAAVIRAARWRDVFLYLAVPLLFAIPLMGALLDRLMMPVAGLFGADILALALVQMQLTRRRMAIANARCVAEIPVPGMRVSVAAKSK</sequence>
<evidence type="ECO:0000313" key="2">
    <source>
        <dbReference type="EMBL" id="CAM74658.1"/>
    </source>
</evidence>
<organism evidence="2">
    <name type="scientific">Magnetospirillum gryphiswaldense</name>
    <dbReference type="NCBI Taxonomy" id="55518"/>
    <lineage>
        <taxon>Bacteria</taxon>
        <taxon>Pseudomonadati</taxon>
        <taxon>Pseudomonadota</taxon>
        <taxon>Alphaproteobacteria</taxon>
        <taxon>Rhodospirillales</taxon>
        <taxon>Rhodospirillaceae</taxon>
        <taxon>Magnetospirillum</taxon>
    </lineage>
</organism>
<keyword evidence="1" id="KW-1133">Transmembrane helix</keyword>
<evidence type="ECO:0000256" key="1">
    <source>
        <dbReference type="SAM" id="Phobius"/>
    </source>
</evidence>
<keyword evidence="1" id="KW-0472">Membrane</keyword>
<feature type="transmembrane region" description="Helical" evidence="1">
    <location>
        <begin position="99"/>
        <end position="115"/>
    </location>
</feature>